<dbReference type="OrthoDB" id="2333384at2759"/>
<dbReference type="Pfam" id="PF02752">
    <property type="entry name" value="Arrestin_C"/>
    <property type="match status" value="1"/>
</dbReference>
<dbReference type="EMBL" id="CAHIKZ030001591">
    <property type="protein sequence ID" value="CAE1269038.1"/>
    <property type="molecule type" value="Genomic_DNA"/>
</dbReference>
<sequence>MLVKVKILAFTFTSLQTIFFDVNVTYYSYRGRFSESTVLVTIHKSGISPRGKQTWQRELLSIPTVPPSHLRGCKIIDVQYCLESVYIYLSIYLSIYLFLSVYIYVSIYLLHSVYIYSLQSVSIYLSRPDHYLFIYLSILVFSYLFDLSTLFCPLPLYLYGSISIYLSIYLSISACSCLSFFFPFYLPLYILLILFLFICT</sequence>
<feature type="transmembrane region" description="Helical" evidence="1">
    <location>
        <begin position="131"/>
        <end position="158"/>
    </location>
</feature>
<keyword evidence="4" id="KW-1185">Reference proteome</keyword>
<proteinExistence type="predicted"/>
<comment type="caution">
    <text evidence="3">The sequence shown here is derived from an EMBL/GenBank/DDBJ whole genome shotgun (WGS) entry which is preliminary data.</text>
</comment>
<gene>
    <name evidence="3" type="ORF">SPHA_36384</name>
</gene>
<dbReference type="AlphaFoldDB" id="A0A812CG35"/>
<keyword evidence="1" id="KW-1133">Transmembrane helix</keyword>
<feature type="transmembrane region" description="Helical" evidence="1">
    <location>
        <begin position="164"/>
        <end position="197"/>
    </location>
</feature>
<keyword evidence="1" id="KW-0812">Transmembrane</keyword>
<dbReference type="InterPro" id="IPR014752">
    <property type="entry name" value="Arrestin-like_C"/>
</dbReference>
<dbReference type="InterPro" id="IPR011022">
    <property type="entry name" value="Arrestin_C-like"/>
</dbReference>
<dbReference type="Proteomes" id="UP000597762">
    <property type="component" value="Unassembled WGS sequence"/>
</dbReference>
<protein>
    <recommendedName>
        <fullName evidence="2">Arrestin C-terminal-like domain-containing protein</fullName>
    </recommendedName>
</protein>
<dbReference type="Gene3D" id="2.60.40.640">
    <property type="match status" value="1"/>
</dbReference>
<feature type="transmembrane region" description="Helical" evidence="1">
    <location>
        <begin position="7"/>
        <end position="29"/>
    </location>
</feature>
<evidence type="ECO:0000313" key="3">
    <source>
        <dbReference type="EMBL" id="CAE1269038.1"/>
    </source>
</evidence>
<evidence type="ECO:0000313" key="4">
    <source>
        <dbReference type="Proteomes" id="UP000597762"/>
    </source>
</evidence>
<feature type="transmembrane region" description="Helical" evidence="1">
    <location>
        <begin position="85"/>
        <end position="110"/>
    </location>
</feature>
<evidence type="ECO:0000256" key="1">
    <source>
        <dbReference type="SAM" id="Phobius"/>
    </source>
</evidence>
<organism evidence="3 4">
    <name type="scientific">Acanthosepion pharaonis</name>
    <name type="common">Pharaoh cuttlefish</name>
    <name type="synonym">Sepia pharaonis</name>
    <dbReference type="NCBI Taxonomy" id="158019"/>
    <lineage>
        <taxon>Eukaryota</taxon>
        <taxon>Metazoa</taxon>
        <taxon>Spiralia</taxon>
        <taxon>Lophotrochozoa</taxon>
        <taxon>Mollusca</taxon>
        <taxon>Cephalopoda</taxon>
        <taxon>Coleoidea</taxon>
        <taxon>Decapodiformes</taxon>
        <taxon>Sepiida</taxon>
        <taxon>Sepiina</taxon>
        <taxon>Sepiidae</taxon>
        <taxon>Acanthosepion</taxon>
    </lineage>
</organism>
<keyword evidence="1" id="KW-0472">Membrane</keyword>
<feature type="domain" description="Arrestin C-terminal-like" evidence="2">
    <location>
        <begin position="25"/>
        <end position="85"/>
    </location>
</feature>
<reference evidence="3" key="1">
    <citation type="submission" date="2021-01" db="EMBL/GenBank/DDBJ databases">
        <authorList>
            <person name="Li R."/>
            <person name="Bekaert M."/>
        </authorList>
    </citation>
    <scope>NUCLEOTIDE SEQUENCE</scope>
    <source>
        <strain evidence="3">Farmed</strain>
    </source>
</reference>
<name>A0A812CG35_ACAPH</name>
<accession>A0A812CG35</accession>
<evidence type="ECO:0000259" key="2">
    <source>
        <dbReference type="Pfam" id="PF02752"/>
    </source>
</evidence>